<proteinExistence type="inferred from homology"/>
<evidence type="ECO:0000256" key="2">
    <source>
        <dbReference type="ARBA" id="ARBA00006005"/>
    </source>
</evidence>
<dbReference type="InterPro" id="IPR024704">
    <property type="entry name" value="SMC"/>
</dbReference>
<protein>
    <recommendedName>
        <fullName evidence="10">SMC hinge domain-containing protein</fullName>
    </recommendedName>
</protein>
<keyword evidence="12" id="KW-1185">Reference proteome</keyword>
<dbReference type="SMART" id="SM00968">
    <property type="entry name" value="SMC_hinge"/>
    <property type="match status" value="1"/>
</dbReference>
<evidence type="ECO:0000313" key="12">
    <source>
        <dbReference type="Proteomes" id="UP001159427"/>
    </source>
</evidence>
<dbReference type="PANTHER" id="PTHR18937:SF172">
    <property type="entry name" value="STRUCTURAL MAINTENANCE OF CHROMOSOMES PROTEIN"/>
    <property type="match status" value="1"/>
</dbReference>
<feature type="coiled-coil region" evidence="8">
    <location>
        <begin position="503"/>
        <end position="530"/>
    </location>
</feature>
<evidence type="ECO:0000256" key="4">
    <source>
        <dbReference type="ARBA" id="ARBA00022840"/>
    </source>
</evidence>
<dbReference type="InterPro" id="IPR010935">
    <property type="entry name" value="SMC_hinge"/>
</dbReference>
<evidence type="ECO:0000256" key="5">
    <source>
        <dbReference type="ARBA" id="ARBA00023054"/>
    </source>
</evidence>
<dbReference type="Gene3D" id="1.20.1060.20">
    <property type="match status" value="1"/>
</dbReference>
<keyword evidence="4" id="KW-0067">ATP-binding</keyword>
<evidence type="ECO:0000256" key="3">
    <source>
        <dbReference type="ARBA" id="ARBA00022741"/>
    </source>
</evidence>
<keyword evidence="3" id="KW-0547">Nucleotide-binding</keyword>
<gene>
    <name evidence="11" type="ORF">PEVE_00023188</name>
</gene>
<dbReference type="SUPFAM" id="SSF52540">
    <property type="entry name" value="P-loop containing nucleoside triphosphate hydrolases"/>
    <property type="match status" value="1"/>
</dbReference>
<evidence type="ECO:0000256" key="7">
    <source>
        <dbReference type="ARBA" id="ARBA00023242"/>
    </source>
</evidence>
<evidence type="ECO:0000256" key="1">
    <source>
        <dbReference type="ARBA" id="ARBA00004123"/>
    </source>
</evidence>
<dbReference type="Proteomes" id="UP001159427">
    <property type="component" value="Unassembled WGS sequence"/>
</dbReference>
<sequence>NGSWENILAPKLKSKMADDVTSNEQLPRPESEEAEEAMITEQPKNEANTARLMITKIVNENFKSYAGVQELGPFHKNFSSIVGPNGSGKSNVIDAMLFVFGYRSKMIRTKKVSQLIHNSENHQNVQSCTVAVHFQKIIDLPGDEYEVLPGSQFVVSRTARKDNSSDYHVNNRKVPFKEVAKLLKDCGIDLDHNRFLILQGEVEQISMMKPKAQSEHEEGMLEYLEDIIGSSRFKEPIEQLANEVETLNEARGEKLNRVKAVEKEKDELEGSKNEAVEYLKMENSITKQRNVLFQRYICECSLNEEKALEKRDEIKQGYDDLKKELAEFTEKKKGHTKEHKKAAKKYEELKKVVEETRKSFGAYERDDIKLREEFKHSKQNQKKLQKNLQKEKEKLEELQTVPEKSQRELQQLEEKKNDLEVKRKTEEEKLAEVMAGLKTETEGLQTEKEVGWFHISCCKKIKGGKMVSIDFNYLCCQSALLVSFSSVTPCLHSCTSLFLCSEIQSLQDEVPELKNRLQKAEADLVKAIEGEKKVSEELRSMRTKVEEARSSFQSSRRSGKILEALMRQKESGKIKGIFGRLGDLGAIDDKYDVAISTACGPLDNIVCDSIDTAQKCITFLKQNDIGTATFIGLDKIEKFRRDATSKIQTPQNVPRLYDLVRVKDDQIRTAFYFALKNTLVANDLKQATDIAYQGSKRWRVVTLKGELIDQSGTMSGGGTKVVKGRMGSRIVADVSPAELEAMEKTLENETKAAAEYRESKTRLEEMVDELKKELSTTEHNLQKYNMETKALDEQEVALKQQIVHLEKQVKESRPDKAKLKELQDAPKCCMEKDWQTAAASAAKIETEVQKLHQQIMEIGGAKLKTQQGRVDVLTKAMDEVAGQITKANVAIKTCQRNTKKAEDNISSLEKDIEENDANIKRLEVGISKLVIITFT</sequence>
<evidence type="ECO:0000256" key="8">
    <source>
        <dbReference type="SAM" id="Coils"/>
    </source>
</evidence>
<keyword evidence="5 8" id="KW-0175">Coiled coil</keyword>
<dbReference type="SUPFAM" id="SSF75553">
    <property type="entry name" value="Smc hinge domain"/>
    <property type="match status" value="1"/>
</dbReference>
<reference evidence="11 12" key="1">
    <citation type="submission" date="2022-05" db="EMBL/GenBank/DDBJ databases">
        <authorList>
            <consortium name="Genoscope - CEA"/>
            <person name="William W."/>
        </authorList>
    </citation>
    <scope>NUCLEOTIDE SEQUENCE [LARGE SCALE GENOMIC DNA]</scope>
</reference>
<organism evidence="11 12">
    <name type="scientific">Porites evermanni</name>
    <dbReference type="NCBI Taxonomy" id="104178"/>
    <lineage>
        <taxon>Eukaryota</taxon>
        <taxon>Metazoa</taxon>
        <taxon>Cnidaria</taxon>
        <taxon>Anthozoa</taxon>
        <taxon>Hexacorallia</taxon>
        <taxon>Scleractinia</taxon>
        <taxon>Fungiina</taxon>
        <taxon>Poritidae</taxon>
        <taxon>Porites</taxon>
    </lineage>
</organism>
<evidence type="ECO:0000256" key="6">
    <source>
        <dbReference type="ARBA" id="ARBA00023067"/>
    </source>
</evidence>
<dbReference type="InterPro" id="IPR027417">
    <property type="entry name" value="P-loop_NTPase"/>
</dbReference>
<keyword evidence="6" id="KW-0226">DNA condensation</keyword>
<feature type="coiled-coil region" evidence="8">
    <location>
        <begin position="739"/>
        <end position="808"/>
    </location>
</feature>
<feature type="region of interest" description="Disordered" evidence="9">
    <location>
        <begin position="1"/>
        <end position="45"/>
    </location>
</feature>
<feature type="non-terminal residue" evidence="11">
    <location>
        <position position="1"/>
    </location>
</feature>
<dbReference type="Gene3D" id="3.30.70.1620">
    <property type="match status" value="1"/>
</dbReference>
<feature type="domain" description="SMC hinge" evidence="10">
    <location>
        <begin position="575"/>
        <end position="691"/>
    </location>
</feature>
<dbReference type="PANTHER" id="PTHR18937">
    <property type="entry name" value="STRUCTURAL MAINTENANCE OF CHROMOSOMES SMC FAMILY MEMBER"/>
    <property type="match status" value="1"/>
</dbReference>
<dbReference type="Pfam" id="PF02463">
    <property type="entry name" value="SMC_N"/>
    <property type="match status" value="1"/>
</dbReference>
<dbReference type="Gene3D" id="3.40.50.300">
    <property type="entry name" value="P-loop containing nucleotide triphosphate hydrolases"/>
    <property type="match status" value="1"/>
</dbReference>
<keyword evidence="7" id="KW-0539">Nucleus</keyword>
<dbReference type="InterPro" id="IPR003395">
    <property type="entry name" value="RecF/RecN/SMC_N"/>
</dbReference>
<comment type="caution">
    <text evidence="11">The sequence shown here is derived from an EMBL/GenBank/DDBJ whole genome shotgun (WGS) entry which is preliminary data.</text>
</comment>
<comment type="subcellular location">
    <subcellularLocation>
        <location evidence="1">Nucleus</location>
    </subcellularLocation>
</comment>
<dbReference type="InterPro" id="IPR036277">
    <property type="entry name" value="SMC_hinge_sf"/>
</dbReference>
<name>A0ABN8M9R7_9CNID</name>
<evidence type="ECO:0000259" key="10">
    <source>
        <dbReference type="SMART" id="SM00968"/>
    </source>
</evidence>
<evidence type="ECO:0000313" key="11">
    <source>
        <dbReference type="EMBL" id="CAH3024539.1"/>
    </source>
</evidence>
<feature type="coiled-coil region" evidence="8">
    <location>
        <begin position="237"/>
        <end position="429"/>
    </location>
</feature>
<dbReference type="EMBL" id="CALNXI010000308">
    <property type="protein sequence ID" value="CAH3024539.1"/>
    <property type="molecule type" value="Genomic_DNA"/>
</dbReference>
<evidence type="ECO:0000256" key="9">
    <source>
        <dbReference type="SAM" id="MobiDB-lite"/>
    </source>
</evidence>
<accession>A0ABN8M9R7</accession>
<dbReference type="PROSITE" id="PS50007">
    <property type="entry name" value="PIPLC_X_DOMAIN"/>
    <property type="match status" value="1"/>
</dbReference>
<dbReference type="Pfam" id="PF06470">
    <property type="entry name" value="SMC_hinge"/>
    <property type="match status" value="1"/>
</dbReference>
<feature type="coiled-coil region" evidence="8">
    <location>
        <begin position="891"/>
        <end position="925"/>
    </location>
</feature>
<dbReference type="PIRSF" id="PIRSF005719">
    <property type="entry name" value="SMC"/>
    <property type="match status" value="1"/>
</dbReference>
<comment type="similarity">
    <text evidence="2">Belongs to the SMC family. SMC4 subfamily.</text>
</comment>